<evidence type="ECO:0000313" key="1">
    <source>
        <dbReference type="EMBL" id="THU91640.1"/>
    </source>
</evidence>
<organism evidence="1 2">
    <name type="scientific">Dendrothele bispora (strain CBS 962.96)</name>
    <dbReference type="NCBI Taxonomy" id="1314807"/>
    <lineage>
        <taxon>Eukaryota</taxon>
        <taxon>Fungi</taxon>
        <taxon>Dikarya</taxon>
        <taxon>Basidiomycota</taxon>
        <taxon>Agaricomycotina</taxon>
        <taxon>Agaricomycetes</taxon>
        <taxon>Agaricomycetidae</taxon>
        <taxon>Agaricales</taxon>
        <taxon>Agaricales incertae sedis</taxon>
        <taxon>Dendrothele</taxon>
    </lineage>
</organism>
<sequence>MTPFRANEPGVIKLPMERRPESRLFCIVEEETSLVEQFTSRICKMMTSNMLSSFWTFSRFENITDPRDRAEGFALAYVNPSFTFIAPELLAWSTGPLKPYHLDNYSDCRLFPRTLAEIETNLNVERDPTAHANDLQYHKRKALKDLVCRMLTDERLEPLHVLQEFYSQFPCEGDGGLRVLGF</sequence>
<name>A0A4S8LR14_DENBC</name>
<protein>
    <submittedName>
        <fullName evidence="1">Uncharacterized protein</fullName>
    </submittedName>
</protein>
<dbReference type="AlphaFoldDB" id="A0A4S8LR14"/>
<accession>A0A4S8LR14</accession>
<evidence type="ECO:0000313" key="2">
    <source>
        <dbReference type="Proteomes" id="UP000297245"/>
    </source>
</evidence>
<dbReference type="EMBL" id="ML179301">
    <property type="protein sequence ID" value="THU91640.1"/>
    <property type="molecule type" value="Genomic_DNA"/>
</dbReference>
<dbReference type="Proteomes" id="UP000297245">
    <property type="component" value="Unassembled WGS sequence"/>
</dbReference>
<proteinExistence type="predicted"/>
<reference evidence="1 2" key="1">
    <citation type="journal article" date="2019" name="Nat. Ecol. Evol.">
        <title>Megaphylogeny resolves global patterns of mushroom evolution.</title>
        <authorList>
            <person name="Varga T."/>
            <person name="Krizsan K."/>
            <person name="Foldi C."/>
            <person name="Dima B."/>
            <person name="Sanchez-Garcia M."/>
            <person name="Sanchez-Ramirez S."/>
            <person name="Szollosi G.J."/>
            <person name="Szarkandi J.G."/>
            <person name="Papp V."/>
            <person name="Albert L."/>
            <person name="Andreopoulos W."/>
            <person name="Angelini C."/>
            <person name="Antonin V."/>
            <person name="Barry K.W."/>
            <person name="Bougher N.L."/>
            <person name="Buchanan P."/>
            <person name="Buyck B."/>
            <person name="Bense V."/>
            <person name="Catcheside P."/>
            <person name="Chovatia M."/>
            <person name="Cooper J."/>
            <person name="Damon W."/>
            <person name="Desjardin D."/>
            <person name="Finy P."/>
            <person name="Geml J."/>
            <person name="Haridas S."/>
            <person name="Hughes K."/>
            <person name="Justo A."/>
            <person name="Karasinski D."/>
            <person name="Kautmanova I."/>
            <person name="Kiss B."/>
            <person name="Kocsube S."/>
            <person name="Kotiranta H."/>
            <person name="LaButti K.M."/>
            <person name="Lechner B.E."/>
            <person name="Liimatainen K."/>
            <person name="Lipzen A."/>
            <person name="Lukacs Z."/>
            <person name="Mihaltcheva S."/>
            <person name="Morgado L.N."/>
            <person name="Niskanen T."/>
            <person name="Noordeloos M.E."/>
            <person name="Ohm R.A."/>
            <person name="Ortiz-Santana B."/>
            <person name="Ovrebo C."/>
            <person name="Racz N."/>
            <person name="Riley R."/>
            <person name="Savchenko A."/>
            <person name="Shiryaev A."/>
            <person name="Soop K."/>
            <person name="Spirin V."/>
            <person name="Szebenyi C."/>
            <person name="Tomsovsky M."/>
            <person name="Tulloss R.E."/>
            <person name="Uehling J."/>
            <person name="Grigoriev I.V."/>
            <person name="Vagvolgyi C."/>
            <person name="Papp T."/>
            <person name="Martin F.M."/>
            <person name="Miettinen O."/>
            <person name="Hibbett D.S."/>
            <person name="Nagy L.G."/>
        </authorList>
    </citation>
    <scope>NUCLEOTIDE SEQUENCE [LARGE SCALE GENOMIC DNA]</scope>
    <source>
        <strain evidence="1 2">CBS 962.96</strain>
    </source>
</reference>
<keyword evidence="2" id="KW-1185">Reference proteome</keyword>
<gene>
    <name evidence="1" type="ORF">K435DRAFT_968070</name>
</gene>